<feature type="compositionally biased region" description="Polar residues" evidence="12">
    <location>
        <begin position="1"/>
        <end position="11"/>
    </location>
</feature>
<dbReference type="GO" id="GO:0000981">
    <property type="term" value="F:DNA-binding transcription factor activity, RNA polymerase II-specific"/>
    <property type="evidence" value="ECO:0007669"/>
    <property type="project" value="TreeGrafter"/>
</dbReference>
<dbReference type="GO" id="GO:0000978">
    <property type="term" value="F:RNA polymerase II cis-regulatory region sequence-specific DNA binding"/>
    <property type="evidence" value="ECO:0007669"/>
    <property type="project" value="TreeGrafter"/>
</dbReference>
<feature type="region of interest" description="Disordered" evidence="12">
    <location>
        <begin position="1"/>
        <end position="71"/>
    </location>
</feature>
<evidence type="ECO:0000256" key="10">
    <source>
        <dbReference type="ARBA" id="ARBA00023242"/>
    </source>
</evidence>
<keyword evidence="9" id="KW-0804">Transcription</keyword>
<proteinExistence type="inferred from homology"/>
<accession>A0A7N8XF79</accession>
<dbReference type="InterPro" id="IPR013087">
    <property type="entry name" value="Znf_C2H2_type"/>
</dbReference>
<keyword evidence="15" id="KW-1185">Reference proteome</keyword>
<feature type="domain" description="C2H2-type" evidence="13">
    <location>
        <begin position="128"/>
        <end position="155"/>
    </location>
</feature>
<evidence type="ECO:0000256" key="9">
    <source>
        <dbReference type="ARBA" id="ARBA00023163"/>
    </source>
</evidence>
<feature type="domain" description="C2H2-type" evidence="13">
    <location>
        <begin position="156"/>
        <end position="183"/>
    </location>
</feature>
<dbReference type="PANTHER" id="PTHR14003">
    <property type="entry name" value="TRANSCRIPTIONAL REPRESSOR PROTEIN YY"/>
    <property type="match status" value="1"/>
</dbReference>
<comment type="subcellular location">
    <subcellularLocation>
        <location evidence="1">Nucleus</location>
    </subcellularLocation>
</comment>
<dbReference type="SUPFAM" id="SSF57667">
    <property type="entry name" value="beta-beta-alpha zinc fingers"/>
    <property type="match status" value="3"/>
</dbReference>
<evidence type="ECO:0000256" key="11">
    <source>
        <dbReference type="PROSITE-ProRule" id="PRU00042"/>
    </source>
</evidence>
<sequence length="293" mass="31702">LKGTFLSGSTASLSPFPSLLGSGEDGEENKERGELVEGDKGVAEGGVEVSLDMGTSSVPGPAQQSEQSDHPFQCMDCGKSFRWSSRLTHHQRSHNNERPYRCSLCPKAFKGSSALLYHQRIHTGERPYICSDCGRSFTHSSNLALHSQMHSGLRPFQCTHCNKSFTHSSNLQLHLRTHSSRKDFKCPYCSKEFVMHSYLQRHIRTHGSGVPLPCPGGDSKDGVAVKASVGGITTTTTLLNPITLEASGNNGSLIVSQPALNIPPNTSQNYFMIQTASGLQLIPLSSPTPTPPP</sequence>
<evidence type="ECO:0000256" key="4">
    <source>
        <dbReference type="ARBA" id="ARBA00022737"/>
    </source>
</evidence>
<feature type="domain" description="C2H2-type" evidence="13">
    <location>
        <begin position="100"/>
        <end position="127"/>
    </location>
</feature>
<dbReference type="GO" id="GO:0000785">
    <property type="term" value="C:chromatin"/>
    <property type="evidence" value="ECO:0007669"/>
    <property type="project" value="TreeGrafter"/>
</dbReference>
<keyword evidence="8" id="KW-0238">DNA-binding</keyword>
<dbReference type="FunFam" id="3.30.160.60:FF:000620">
    <property type="entry name" value="Zinc finger protein 263"/>
    <property type="match status" value="1"/>
</dbReference>
<evidence type="ECO:0000256" key="1">
    <source>
        <dbReference type="ARBA" id="ARBA00004123"/>
    </source>
</evidence>
<evidence type="ECO:0000256" key="6">
    <source>
        <dbReference type="ARBA" id="ARBA00022833"/>
    </source>
</evidence>
<dbReference type="FunFam" id="3.30.160.60:FF:000093">
    <property type="entry name" value="zinc finger protein 668 isoform X1"/>
    <property type="match status" value="1"/>
</dbReference>
<feature type="domain" description="C2H2-type" evidence="13">
    <location>
        <begin position="184"/>
        <end position="211"/>
    </location>
</feature>
<organism evidence="14 15">
    <name type="scientific">Mastacembelus armatus</name>
    <name type="common">zig-zag eel</name>
    <dbReference type="NCBI Taxonomy" id="205130"/>
    <lineage>
        <taxon>Eukaryota</taxon>
        <taxon>Metazoa</taxon>
        <taxon>Chordata</taxon>
        <taxon>Craniata</taxon>
        <taxon>Vertebrata</taxon>
        <taxon>Euteleostomi</taxon>
        <taxon>Actinopterygii</taxon>
        <taxon>Neopterygii</taxon>
        <taxon>Teleostei</taxon>
        <taxon>Neoteleostei</taxon>
        <taxon>Acanthomorphata</taxon>
        <taxon>Anabantaria</taxon>
        <taxon>Synbranchiformes</taxon>
        <taxon>Mastacembelidae</taxon>
        <taxon>Mastacembelus</taxon>
    </lineage>
</organism>
<comment type="similarity">
    <text evidence="2">Belongs to the krueppel C2H2-type zinc-finger protein family.</text>
</comment>
<dbReference type="Gene3D" id="3.30.160.60">
    <property type="entry name" value="Classic Zinc Finger"/>
    <property type="match status" value="5"/>
</dbReference>
<reference evidence="14" key="2">
    <citation type="submission" date="2025-09" db="UniProtKB">
        <authorList>
            <consortium name="Ensembl"/>
        </authorList>
    </citation>
    <scope>IDENTIFICATION</scope>
</reference>
<feature type="compositionally biased region" description="Low complexity" evidence="12">
    <location>
        <begin position="12"/>
        <end position="22"/>
    </location>
</feature>
<dbReference type="FunFam" id="3.30.160.60:FF:000358">
    <property type="entry name" value="zinc finger protein 24"/>
    <property type="match status" value="1"/>
</dbReference>
<dbReference type="InParanoid" id="A0A7N8XF79"/>
<dbReference type="PROSITE" id="PS50157">
    <property type="entry name" value="ZINC_FINGER_C2H2_2"/>
    <property type="match status" value="5"/>
</dbReference>
<keyword evidence="4" id="KW-0677">Repeat</keyword>
<dbReference type="Ensembl" id="ENSMAMT00000040334.1">
    <property type="protein sequence ID" value="ENSMAMP00000050053.1"/>
    <property type="gene ID" value="ENSMAMG00000028502.1"/>
</dbReference>
<dbReference type="FunFam" id="3.30.160.60:FF:000213">
    <property type="entry name" value="Zinc finger protein 624"/>
    <property type="match status" value="1"/>
</dbReference>
<dbReference type="Proteomes" id="UP000261640">
    <property type="component" value="Unplaced"/>
</dbReference>
<feature type="compositionally biased region" description="Polar residues" evidence="12">
    <location>
        <begin position="53"/>
        <end position="66"/>
    </location>
</feature>
<keyword evidence="7" id="KW-0805">Transcription regulation</keyword>
<dbReference type="GeneTree" id="ENSGT00940000162367"/>
<keyword evidence="5 11" id="KW-0863">Zinc-finger</keyword>
<dbReference type="GO" id="GO:0031519">
    <property type="term" value="C:PcG protein complex"/>
    <property type="evidence" value="ECO:0007669"/>
    <property type="project" value="TreeGrafter"/>
</dbReference>
<dbReference type="GO" id="GO:0005667">
    <property type="term" value="C:transcription regulator complex"/>
    <property type="evidence" value="ECO:0007669"/>
    <property type="project" value="TreeGrafter"/>
</dbReference>
<feature type="compositionally biased region" description="Basic and acidic residues" evidence="12">
    <location>
        <begin position="29"/>
        <end position="42"/>
    </location>
</feature>
<evidence type="ECO:0000256" key="8">
    <source>
        <dbReference type="ARBA" id="ARBA00023125"/>
    </source>
</evidence>
<dbReference type="AlphaFoldDB" id="A0A7N8XF79"/>
<name>A0A7N8XF79_9TELE</name>
<evidence type="ECO:0000256" key="2">
    <source>
        <dbReference type="ARBA" id="ARBA00006991"/>
    </source>
</evidence>
<reference evidence="14" key="1">
    <citation type="submission" date="2025-08" db="UniProtKB">
        <authorList>
            <consortium name="Ensembl"/>
        </authorList>
    </citation>
    <scope>IDENTIFICATION</scope>
</reference>
<dbReference type="GO" id="GO:0008270">
    <property type="term" value="F:zinc ion binding"/>
    <property type="evidence" value="ECO:0007669"/>
    <property type="project" value="UniProtKB-KW"/>
</dbReference>
<keyword evidence="6" id="KW-0862">Zinc</keyword>
<evidence type="ECO:0000259" key="13">
    <source>
        <dbReference type="PROSITE" id="PS50157"/>
    </source>
</evidence>
<keyword evidence="3" id="KW-0479">Metal-binding</keyword>
<evidence type="ECO:0000313" key="15">
    <source>
        <dbReference type="Proteomes" id="UP000261640"/>
    </source>
</evidence>
<dbReference type="PROSITE" id="PS00028">
    <property type="entry name" value="ZINC_FINGER_C2H2_1"/>
    <property type="match status" value="5"/>
</dbReference>
<dbReference type="SMART" id="SM00355">
    <property type="entry name" value="ZnF_C2H2"/>
    <property type="match status" value="5"/>
</dbReference>
<feature type="domain" description="C2H2-type" evidence="13">
    <location>
        <begin position="72"/>
        <end position="99"/>
    </location>
</feature>
<evidence type="ECO:0000313" key="14">
    <source>
        <dbReference type="Ensembl" id="ENSMAMP00000050053.1"/>
    </source>
</evidence>
<evidence type="ECO:0000256" key="12">
    <source>
        <dbReference type="SAM" id="MobiDB-lite"/>
    </source>
</evidence>
<evidence type="ECO:0000256" key="7">
    <source>
        <dbReference type="ARBA" id="ARBA00023015"/>
    </source>
</evidence>
<protein>
    <recommendedName>
        <fullName evidence="13">C2H2-type domain-containing protein</fullName>
    </recommendedName>
</protein>
<evidence type="ECO:0000256" key="3">
    <source>
        <dbReference type="ARBA" id="ARBA00022723"/>
    </source>
</evidence>
<keyword evidence="10" id="KW-0539">Nucleus</keyword>
<dbReference type="PANTHER" id="PTHR14003:SF19">
    <property type="entry name" value="YY2 TRANSCRIPTION FACTOR"/>
    <property type="match status" value="1"/>
</dbReference>
<dbReference type="InterPro" id="IPR036236">
    <property type="entry name" value="Znf_C2H2_sf"/>
</dbReference>
<evidence type="ECO:0000256" key="5">
    <source>
        <dbReference type="ARBA" id="ARBA00022771"/>
    </source>
</evidence>
<dbReference type="Pfam" id="PF00096">
    <property type="entry name" value="zf-C2H2"/>
    <property type="match status" value="5"/>
</dbReference>